<name>W7TQY6_9STRA</name>
<comment type="caution">
    <text evidence="2">The sequence shown here is derived from an EMBL/GenBank/DDBJ whole genome shotgun (WGS) entry which is preliminary data.</text>
</comment>
<feature type="region of interest" description="Disordered" evidence="1">
    <location>
        <begin position="286"/>
        <end position="306"/>
    </location>
</feature>
<reference evidence="2 3" key="1">
    <citation type="journal article" date="2014" name="Mol. Plant">
        <title>Chromosome Scale Genome Assembly and Transcriptome Profiling of Nannochloropsis gaditana in Nitrogen Depletion.</title>
        <authorList>
            <person name="Corteggiani Carpinelli E."/>
            <person name="Telatin A."/>
            <person name="Vitulo N."/>
            <person name="Forcato C."/>
            <person name="D'Angelo M."/>
            <person name="Schiavon R."/>
            <person name="Vezzi A."/>
            <person name="Giacometti G.M."/>
            <person name="Morosinotto T."/>
            <person name="Valle G."/>
        </authorList>
    </citation>
    <scope>NUCLEOTIDE SEQUENCE [LARGE SCALE GENOMIC DNA]</scope>
    <source>
        <strain evidence="2 3">B-31</strain>
    </source>
</reference>
<dbReference type="OrthoDB" id="198220at2759"/>
<dbReference type="Proteomes" id="UP000019335">
    <property type="component" value="Chromosome 20"/>
</dbReference>
<evidence type="ECO:0000313" key="3">
    <source>
        <dbReference type="Proteomes" id="UP000019335"/>
    </source>
</evidence>
<feature type="region of interest" description="Disordered" evidence="1">
    <location>
        <begin position="68"/>
        <end position="87"/>
    </location>
</feature>
<evidence type="ECO:0000256" key="1">
    <source>
        <dbReference type="SAM" id="MobiDB-lite"/>
    </source>
</evidence>
<feature type="compositionally biased region" description="Pro residues" evidence="1">
    <location>
        <begin position="286"/>
        <end position="301"/>
    </location>
</feature>
<sequence length="338" mass="37302">MSFLRILDHDLDDPLFLRLFDSLGLNSHQEVELIHVLKRITTPMETLIARGRSREALAFLEKRQQQRQQLQRQQRQPPQPLVEEEARLSPQTCVAAPFPGPGPSVWGTVQEAGQAAVPRLPSSSPCFHLRDPTVPSPAALTASPALAQGHASRQDAPARRVLVTFSSGRCQAAGAKRFLYSSHRASRAGEDAFVEEIQEQVRQWRDSGGGRGGSEGEETYSVSVNFSPSGALKKTVWKVTAGEGRKGGGREGERKTPTSMCWRTCRCSVSPLPRFPPFPPPRPPPHLPPCLPPPSHPPPPSRESKATTSLVDAAYLLSSDYDAPFFSLFFRFHLHLDR</sequence>
<keyword evidence="3" id="KW-1185">Reference proteome</keyword>
<accession>W7TQY6</accession>
<proteinExistence type="predicted"/>
<dbReference type="AlphaFoldDB" id="W7TQY6"/>
<evidence type="ECO:0000313" key="2">
    <source>
        <dbReference type="EMBL" id="EWM22871.1"/>
    </source>
</evidence>
<protein>
    <submittedName>
        <fullName evidence="2">Uncharacterized protein</fullName>
    </submittedName>
</protein>
<organism evidence="2 3">
    <name type="scientific">Nannochloropsis gaditana</name>
    <dbReference type="NCBI Taxonomy" id="72520"/>
    <lineage>
        <taxon>Eukaryota</taxon>
        <taxon>Sar</taxon>
        <taxon>Stramenopiles</taxon>
        <taxon>Ochrophyta</taxon>
        <taxon>Eustigmatophyceae</taxon>
        <taxon>Eustigmatales</taxon>
        <taxon>Monodopsidaceae</taxon>
        <taxon>Nannochloropsis</taxon>
    </lineage>
</organism>
<dbReference type="EMBL" id="AZIL01002046">
    <property type="protein sequence ID" value="EWM22871.1"/>
    <property type="molecule type" value="Genomic_DNA"/>
</dbReference>
<gene>
    <name evidence="2" type="ORF">Naga_100931g3</name>
</gene>